<sequence>MLELWIATIGLIAFFIFVAWLWMRVWIIGIFKSINESRKSKYTMKQWIVIWLFALLILITVIFILIKWNINLL</sequence>
<evidence type="ECO:0000313" key="2">
    <source>
        <dbReference type="EMBL" id="KAA8704965.1"/>
    </source>
</evidence>
<proteinExistence type="predicted"/>
<name>A0A5M9QD98_LACLH</name>
<dbReference type="EMBL" id="VXKC01000002">
    <property type="protein sequence ID" value="KAA8704965.1"/>
    <property type="molecule type" value="Genomic_DNA"/>
</dbReference>
<organism evidence="2 3">
    <name type="scientific">Lactococcus lactis subsp. hordniae</name>
    <dbReference type="NCBI Taxonomy" id="203404"/>
    <lineage>
        <taxon>Bacteria</taxon>
        <taxon>Bacillati</taxon>
        <taxon>Bacillota</taxon>
        <taxon>Bacilli</taxon>
        <taxon>Lactobacillales</taxon>
        <taxon>Streptococcaceae</taxon>
        <taxon>Lactococcus</taxon>
    </lineage>
</organism>
<keyword evidence="1" id="KW-0472">Membrane</keyword>
<keyword evidence="1" id="KW-1133">Transmembrane helix</keyword>
<accession>A0A5M9QD98</accession>
<dbReference type="AlphaFoldDB" id="A0A5M9QD98"/>
<feature type="transmembrane region" description="Helical" evidence="1">
    <location>
        <begin position="48"/>
        <end position="70"/>
    </location>
</feature>
<feature type="transmembrane region" description="Helical" evidence="1">
    <location>
        <begin position="6"/>
        <end position="27"/>
    </location>
</feature>
<evidence type="ECO:0000313" key="3">
    <source>
        <dbReference type="Proteomes" id="UP000325203"/>
    </source>
</evidence>
<reference evidence="2 3" key="1">
    <citation type="submission" date="2019-09" db="EMBL/GenBank/DDBJ databases">
        <title>Draft genome sequence of various Type strains from the CCUG.</title>
        <authorList>
            <person name="Pineiro-Iglesias B."/>
            <person name="Tunovic T."/>
            <person name="Unosson C."/>
            <person name="Inganas E."/>
            <person name="Ohlen M."/>
            <person name="Cardew S."/>
            <person name="Jensie-Markopoulos S."/>
            <person name="Salva-Serra F."/>
            <person name="Jaen-Luchoro D."/>
            <person name="Karlsson R."/>
            <person name="Svensson-Stadler L."/>
            <person name="Chun J."/>
            <person name="Moore E."/>
        </authorList>
    </citation>
    <scope>NUCLEOTIDE SEQUENCE [LARGE SCALE GENOMIC DNA]</scope>
    <source>
        <strain evidence="2 3">CCUG 32210T</strain>
    </source>
</reference>
<keyword evidence="1" id="KW-0812">Transmembrane</keyword>
<dbReference type="Proteomes" id="UP000325203">
    <property type="component" value="Unassembled WGS sequence"/>
</dbReference>
<gene>
    <name evidence="2" type="ORF">F4V48_00905</name>
</gene>
<protein>
    <submittedName>
        <fullName evidence="2">Uncharacterized protein</fullName>
    </submittedName>
</protein>
<evidence type="ECO:0000256" key="1">
    <source>
        <dbReference type="SAM" id="Phobius"/>
    </source>
</evidence>
<comment type="caution">
    <text evidence="2">The sequence shown here is derived from an EMBL/GenBank/DDBJ whole genome shotgun (WGS) entry which is preliminary data.</text>
</comment>